<accession>A0AAP0CST3</accession>
<evidence type="ECO:0000313" key="4">
    <source>
        <dbReference type="Proteomes" id="UP001408789"/>
    </source>
</evidence>
<dbReference type="PANTHER" id="PTHR19857">
    <property type="entry name" value="MITOCHONDRIAL DIVISION PROTEIN 1-RELATED"/>
    <property type="match status" value="1"/>
</dbReference>
<dbReference type="PANTHER" id="PTHR19857:SF21">
    <property type="entry name" value="ANAPHASE-PROMOTING COMPLEX SUBUNIT 4 WD40 DOMAIN-CONTAINING PROTEIN"/>
    <property type="match status" value="1"/>
</dbReference>
<sequence length="491" mass="53786">MEKFAVPVAPIGQSPKPITRSYWKRSLIELNGKSERNYLHDVSPRLMQSYSEIGAFPHTYFNEGIPCKTHFNQFYPIALNAGSLPVFSSIRQLGVSALEFDSKGIYLASVTRSGCLTVHEFESLYCQSIGSGKFLKLGAEEDKGKHLLHIPLFSGANAIRWNPVSQDEVACTSLSTSEVLIFDIGYVSSEPTEVLRKRSTVSVHGGSVRQGLSDIALFNDDARVLASDTCGTISIWDRRASNLPQTGLTTNAICPLTSIQLDENQCVIGASKSGFIYIWDLRGGRLSAAFQSHKEAHSSPLTSVKLASMLNKIGPLKAQSDILPKEIHSININPSCPYQLGFHLDDGWSGVLDLHNFQVSHIHCPPPPWLDGSNPAIPISPRRKPSWLPTQSIYAVGSTSTNGLHLLDFYPHTSAPCHVDYDDSKNPSGTFERKQNIFVPLSGCVTACATHPLNSTIVAGTMEASLLIISQKHLCKKGEDDEEIVSINERQ</sequence>
<dbReference type="InterPro" id="IPR015943">
    <property type="entry name" value="WD40/YVTN_repeat-like_dom_sf"/>
</dbReference>
<proteinExistence type="predicted"/>
<comment type="caution">
    <text evidence="3">The sequence shown here is derived from an EMBL/GenBank/DDBJ whole genome shotgun (WGS) entry which is preliminary data.</text>
</comment>
<reference evidence="3 4" key="1">
    <citation type="submission" date="2024-04" db="EMBL/GenBank/DDBJ databases">
        <title>The reference genome of an endangered Asteraceae, Deinandra increscens subsp. villosa, native to the Central Coast of California.</title>
        <authorList>
            <person name="Guilliams M."/>
            <person name="Hasenstab-Lehman K."/>
            <person name="Meyer R."/>
            <person name="Mcevoy S."/>
        </authorList>
    </citation>
    <scope>NUCLEOTIDE SEQUENCE [LARGE SCALE GENOMIC DNA]</scope>
    <source>
        <tissue evidence="3">Leaf</tissue>
    </source>
</reference>
<keyword evidence="4" id="KW-1185">Reference proteome</keyword>
<name>A0AAP0CST3_9ASTR</name>
<organism evidence="3 4">
    <name type="scientific">Deinandra increscens subsp. villosa</name>
    <dbReference type="NCBI Taxonomy" id="3103831"/>
    <lineage>
        <taxon>Eukaryota</taxon>
        <taxon>Viridiplantae</taxon>
        <taxon>Streptophyta</taxon>
        <taxon>Embryophyta</taxon>
        <taxon>Tracheophyta</taxon>
        <taxon>Spermatophyta</taxon>
        <taxon>Magnoliopsida</taxon>
        <taxon>eudicotyledons</taxon>
        <taxon>Gunneridae</taxon>
        <taxon>Pentapetalae</taxon>
        <taxon>asterids</taxon>
        <taxon>campanulids</taxon>
        <taxon>Asterales</taxon>
        <taxon>Asteraceae</taxon>
        <taxon>Asteroideae</taxon>
        <taxon>Heliantheae alliance</taxon>
        <taxon>Madieae</taxon>
        <taxon>Madiinae</taxon>
        <taxon>Deinandra</taxon>
    </lineage>
</organism>
<dbReference type="Proteomes" id="UP001408789">
    <property type="component" value="Unassembled WGS sequence"/>
</dbReference>
<dbReference type="AlphaFoldDB" id="A0AAP0CST3"/>
<evidence type="ECO:0000256" key="1">
    <source>
        <dbReference type="ARBA" id="ARBA00022574"/>
    </source>
</evidence>
<dbReference type="Gene3D" id="2.130.10.10">
    <property type="entry name" value="YVTN repeat-like/Quinoprotein amine dehydrogenase"/>
    <property type="match status" value="1"/>
</dbReference>
<gene>
    <name evidence="3" type="ORF">SSX86_018688</name>
</gene>
<dbReference type="SUPFAM" id="SSF50978">
    <property type="entry name" value="WD40 repeat-like"/>
    <property type="match status" value="1"/>
</dbReference>
<dbReference type="InterPro" id="IPR051179">
    <property type="entry name" value="WD_repeat_multifunction"/>
</dbReference>
<protein>
    <submittedName>
        <fullName evidence="3">Uncharacterized protein</fullName>
    </submittedName>
</protein>
<keyword evidence="2" id="KW-0677">Repeat</keyword>
<dbReference type="InterPro" id="IPR036322">
    <property type="entry name" value="WD40_repeat_dom_sf"/>
</dbReference>
<dbReference type="EMBL" id="JBCNJP010000019">
    <property type="protein sequence ID" value="KAK9061506.1"/>
    <property type="molecule type" value="Genomic_DNA"/>
</dbReference>
<evidence type="ECO:0000256" key="2">
    <source>
        <dbReference type="ARBA" id="ARBA00022737"/>
    </source>
</evidence>
<evidence type="ECO:0000313" key="3">
    <source>
        <dbReference type="EMBL" id="KAK9061506.1"/>
    </source>
</evidence>
<keyword evidence="1" id="KW-0853">WD repeat</keyword>